<dbReference type="Pfam" id="PF01909">
    <property type="entry name" value="NTP_transf_2"/>
    <property type="match status" value="1"/>
</dbReference>
<keyword evidence="7" id="KW-0067">ATP-binding</keyword>
<evidence type="ECO:0000256" key="9">
    <source>
        <dbReference type="ARBA" id="ARBA00038276"/>
    </source>
</evidence>
<comment type="similarity">
    <text evidence="9">Belongs to the MntA antitoxin family.</text>
</comment>
<keyword evidence="3 11" id="KW-0808">Transferase</keyword>
<dbReference type="SUPFAM" id="SSF81301">
    <property type="entry name" value="Nucleotidyltransferase"/>
    <property type="match status" value="1"/>
</dbReference>
<dbReference type="InterPro" id="IPR052038">
    <property type="entry name" value="Type-VII_TA_antitoxin"/>
</dbReference>
<comment type="cofactor">
    <cofactor evidence="1">
        <name>Mg(2+)</name>
        <dbReference type="ChEBI" id="CHEBI:18420"/>
    </cofactor>
</comment>
<keyword evidence="8" id="KW-0460">Magnesium</keyword>
<organism evidence="11">
    <name type="scientific">metagenome</name>
    <dbReference type="NCBI Taxonomy" id="256318"/>
    <lineage>
        <taxon>unclassified sequences</taxon>
        <taxon>metagenomes</taxon>
    </lineage>
</organism>
<keyword evidence="6" id="KW-0547">Nucleotide-binding</keyword>
<keyword evidence="5" id="KW-0479">Metal-binding</keyword>
<evidence type="ECO:0000256" key="2">
    <source>
        <dbReference type="ARBA" id="ARBA00022649"/>
    </source>
</evidence>
<dbReference type="GO" id="GO:0046872">
    <property type="term" value="F:metal ion binding"/>
    <property type="evidence" value="ECO:0007669"/>
    <property type="project" value="UniProtKB-KW"/>
</dbReference>
<gene>
    <name evidence="11" type="ORF">DF3PB_5410001</name>
</gene>
<dbReference type="PANTHER" id="PTHR33571">
    <property type="entry name" value="SSL8005 PROTEIN"/>
    <property type="match status" value="1"/>
</dbReference>
<dbReference type="PANTHER" id="PTHR33571:SF14">
    <property type="entry name" value="PROTEIN ADENYLYLTRANSFERASE MJ0435-RELATED"/>
    <property type="match status" value="1"/>
</dbReference>
<dbReference type="Gene3D" id="3.30.460.10">
    <property type="entry name" value="Beta Polymerase, domain 2"/>
    <property type="match status" value="1"/>
</dbReference>
<evidence type="ECO:0000313" key="11">
    <source>
        <dbReference type="EMBL" id="SUS07957.1"/>
    </source>
</evidence>
<proteinExistence type="inferred from homology"/>
<dbReference type="AlphaFoldDB" id="A0A380TIX6"/>
<dbReference type="GO" id="GO:0005524">
    <property type="term" value="F:ATP binding"/>
    <property type="evidence" value="ECO:0007669"/>
    <property type="project" value="UniProtKB-KW"/>
</dbReference>
<evidence type="ECO:0000256" key="8">
    <source>
        <dbReference type="ARBA" id="ARBA00022842"/>
    </source>
</evidence>
<dbReference type="CDD" id="cd05403">
    <property type="entry name" value="NT_KNTase_like"/>
    <property type="match status" value="1"/>
</dbReference>
<accession>A0A380TIX6</accession>
<feature type="domain" description="Polymerase nucleotidyl transferase" evidence="10">
    <location>
        <begin position="26"/>
        <end position="103"/>
    </location>
</feature>
<evidence type="ECO:0000256" key="7">
    <source>
        <dbReference type="ARBA" id="ARBA00022840"/>
    </source>
</evidence>
<sequence length="105" mass="11762">MAEVATMTTTRDEILKRLRADKARLDAFGIRSVAVFGSCARGEARTDSDVDVLVHYRADVRPDLFDFIDLQDHLQGLLCRPVDLVTLAALSERLRTRILAEAIYA</sequence>
<dbReference type="InterPro" id="IPR043519">
    <property type="entry name" value="NT_sf"/>
</dbReference>
<dbReference type="EMBL" id="UIDG01000492">
    <property type="protein sequence ID" value="SUS07957.1"/>
    <property type="molecule type" value="Genomic_DNA"/>
</dbReference>
<dbReference type="InterPro" id="IPR002934">
    <property type="entry name" value="Polymerase_NTP_transf_dom"/>
</dbReference>
<keyword evidence="4" id="KW-0548">Nucleotidyltransferase</keyword>
<evidence type="ECO:0000256" key="5">
    <source>
        <dbReference type="ARBA" id="ARBA00022723"/>
    </source>
</evidence>
<evidence type="ECO:0000259" key="10">
    <source>
        <dbReference type="Pfam" id="PF01909"/>
    </source>
</evidence>
<protein>
    <submittedName>
        <fullName evidence="11">Nucleotidyltransferase</fullName>
    </submittedName>
</protein>
<evidence type="ECO:0000256" key="6">
    <source>
        <dbReference type="ARBA" id="ARBA00022741"/>
    </source>
</evidence>
<dbReference type="GO" id="GO:0016779">
    <property type="term" value="F:nucleotidyltransferase activity"/>
    <property type="evidence" value="ECO:0007669"/>
    <property type="project" value="UniProtKB-KW"/>
</dbReference>
<reference evidence="11" key="1">
    <citation type="submission" date="2018-07" db="EMBL/GenBank/DDBJ databases">
        <authorList>
            <person name="Quirk P.G."/>
            <person name="Krulwich T.A."/>
        </authorList>
    </citation>
    <scope>NUCLEOTIDE SEQUENCE</scope>
</reference>
<evidence type="ECO:0000256" key="1">
    <source>
        <dbReference type="ARBA" id="ARBA00001946"/>
    </source>
</evidence>
<evidence type="ECO:0000256" key="3">
    <source>
        <dbReference type="ARBA" id="ARBA00022679"/>
    </source>
</evidence>
<keyword evidence="2" id="KW-1277">Toxin-antitoxin system</keyword>
<evidence type="ECO:0000256" key="4">
    <source>
        <dbReference type="ARBA" id="ARBA00022695"/>
    </source>
</evidence>
<name>A0A380TIX6_9ZZZZ</name>